<dbReference type="RefSeq" id="NP_001334201.1">
    <property type="nucleotide sequence ID" value="NM_001347270.1"/>
</dbReference>
<dbReference type="AGR" id="WB:WBGene00044218"/>
<dbReference type="GeneID" id="13215750"/>
<evidence type="ECO:0000313" key="1">
    <source>
        <dbReference type="EMBL" id="CEO42635.2"/>
    </source>
</evidence>
<reference evidence="1 2" key="1">
    <citation type="journal article" date="1998" name="Science">
        <title>Genome sequence of the nematode C. elegans: a platform for investigating biology.</title>
        <authorList>
            <consortium name="The C. elegans sequencing consortium"/>
            <person name="Sulson J.E."/>
            <person name="Waterston R."/>
        </authorList>
    </citation>
    <scope>NUCLEOTIDE SEQUENCE [LARGE SCALE GENOMIC DNA]</scope>
    <source>
        <strain evidence="1 2">Bristol N2</strain>
    </source>
</reference>
<dbReference type="KEGG" id="cel:CELE_F23H12.10"/>
<name>A0A1E1JKL0_CAEEL</name>
<dbReference type="Bgee" id="WBGene00044218">
    <property type="expression patterns" value="Expressed in adult organism and 3 other cell types or tissues"/>
</dbReference>
<organism evidence="1 2">
    <name type="scientific">Caenorhabditis elegans</name>
    <dbReference type="NCBI Taxonomy" id="6239"/>
    <lineage>
        <taxon>Eukaryota</taxon>
        <taxon>Metazoa</taxon>
        <taxon>Ecdysozoa</taxon>
        <taxon>Nematoda</taxon>
        <taxon>Chromadorea</taxon>
        <taxon>Rhabditida</taxon>
        <taxon>Rhabditina</taxon>
        <taxon>Rhabditomorpha</taxon>
        <taxon>Rhabditoidea</taxon>
        <taxon>Rhabditidae</taxon>
        <taxon>Peloderinae</taxon>
        <taxon>Caenorhabditis</taxon>
    </lineage>
</organism>
<proteinExistence type="predicted"/>
<dbReference type="EMBL" id="BX284605">
    <property type="protein sequence ID" value="CEO42635.2"/>
    <property type="molecule type" value="Genomic_DNA"/>
</dbReference>
<keyword evidence="2" id="KW-1185">Reference proteome</keyword>
<evidence type="ECO:0000313" key="2">
    <source>
        <dbReference type="Proteomes" id="UP000001940"/>
    </source>
</evidence>
<protein>
    <submittedName>
        <fullName evidence="1">Uncharacterized protein</fullName>
    </submittedName>
</protein>
<dbReference type="CTD" id="13215750"/>
<evidence type="ECO:0000313" key="3">
    <source>
        <dbReference type="WormBase" id="F23H12.10"/>
    </source>
</evidence>
<dbReference type="WormBase" id="F23H12.10">
    <property type="protein sequence ID" value="CE51799"/>
    <property type="gene ID" value="WBGene00044218"/>
</dbReference>
<accession>A0A1E1JKL0</accession>
<dbReference type="InParanoid" id="A0A1E1JKL0"/>
<gene>
    <name evidence="1" type="ORF">CELE_F23H12.10</name>
    <name evidence="1 3" type="ORF">F23H12.10</name>
</gene>
<sequence>MARKWLEERKERNAISTGWNDVDDDHSKIRRNLPTNSSNFSSLSHTILARIMLCRENLPYKKFAG</sequence>
<dbReference type="AlphaFoldDB" id="A0A1E1JKL0"/>
<dbReference type="Proteomes" id="UP000001940">
    <property type="component" value="Chromosome V"/>
</dbReference>